<reference evidence="3 4" key="1">
    <citation type="submission" date="2018-11" db="EMBL/GenBank/DDBJ databases">
        <title>Genome assembly of Steccherinum ochraceum LE-BIN_3174, the white-rot fungus of the Steccherinaceae family (The Residual Polyporoid clade, Polyporales, Basidiomycota).</title>
        <authorList>
            <person name="Fedorova T.V."/>
            <person name="Glazunova O.A."/>
            <person name="Landesman E.O."/>
            <person name="Moiseenko K.V."/>
            <person name="Psurtseva N.V."/>
            <person name="Savinova O.S."/>
            <person name="Shakhova N.V."/>
            <person name="Tyazhelova T.V."/>
            <person name="Vasina D.V."/>
        </authorList>
    </citation>
    <scope>NUCLEOTIDE SEQUENCE [LARGE SCALE GENOMIC DNA]</scope>
    <source>
        <strain evidence="3 4">LE-BIN_3174</strain>
    </source>
</reference>
<sequence>MATFPATQLPSKSSPLKGSVAGVEQYGSDRRTAKELRPLFSLEMWGLWVGAAPPEEFLKVLLKTNKDPPKAKLARVSFETMPRRPSTERPMYESFRKILELYKLLPESFELKDTSSTGEESTGLKPDGSVVRLTVFSTWRFQAVEIIVEFKKAESLDAFRKDWNNVRDYLASLSTSSDDTLGQLASYAAAQLARQHREFIFIVLICGDHARIIRFDRAGAIVTRHFNYREQPALLAEFFWRYGQQSPIDRGFDPTVQEATNDEQAELKRAVEAYAVDRYSRRVPGIHDIYDPTLPCYKISVTNSGSDDTLDYIVRKPFCFPLSSTGRSTRGYIALDVASKQLVFLKDYWRILDDDIRPSEAEIYEDLLDSKVPFLPDILAAGDVPNHRGGFQTTLTHEWAAKDGMCLCKQIKKYRHHRVVQKIAFPLDTVSNSRQLASAIRNIIESLIKSYIAGWHHRDITPGNVMLDKKGKGVLNDWDRGIRVDASREPNDCRSGTWQFVSIALAQDPHKGYELVDDLESSYWVFLHTALHFFDSDAKVSSVKMFDGCDQPVTALLTGGGDKYIFLGTKPVTFSSAPLGHLLDELRKHFLSRHILRSTGVAQPYDPQSLLKLFDEALAKSDWPKGDAVADRFVRMSASARNQDVRKGDQAQARARTFGEETDVLVSLAGSKRREPPETHADEQDVPQLNKKKNKGGRRNLDPPDEQRQDDAAALRRNPRRTTRSDAS</sequence>
<dbReference type="InterPro" id="IPR011009">
    <property type="entry name" value="Kinase-like_dom_sf"/>
</dbReference>
<comment type="caution">
    <text evidence="3">The sequence shown here is derived from an EMBL/GenBank/DDBJ whole genome shotgun (WGS) entry which is preliminary data.</text>
</comment>
<dbReference type="InterPro" id="IPR040976">
    <property type="entry name" value="Pkinase_fungal"/>
</dbReference>
<accession>A0A4V2MW97</accession>
<feature type="compositionally biased region" description="Basic and acidic residues" evidence="1">
    <location>
        <begin position="699"/>
        <end position="714"/>
    </location>
</feature>
<feature type="domain" description="Fungal-type protein kinase" evidence="2">
    <location>
        <begin position="154"/>
        <end position="528"/>
    </location>
</feature>
<dbReference type="AlphaFoldDB" id="A0A4V2MW97"/>
<organism evidence="3 4">
    <name type="scientific">Steccherinum ochraceum</name>
    <dbReference type="NCBI Taxonomy" id="92696"/>
    <lineage>
        <taxon>Eukaryota</taxon>
        <taxon>Fungi</taxon>
        <taxon>Dikarya</taxon>
        <taxon>Basidiomycota</taxon>
        <taxon>Agaricomycotina</taxon>
        <taxon>Agaricomycetes</taxon>
        <taxon>Polyporales</taxon>
        <taxon>Steccherinaceae</taxon>
        <taxon>Steccherinum</taxon>
    </lineage>
</organism>
<protein>
    <recommendedName>
        <fullName evidence="2">Fungal-type protein kinase domain-containing protein</fullName>
    </recommendedName>
</protein>
<feature type="region of interest" description="Disordered" evidence="1">
    <location>
        <begin position="668"/>
        <end position="728"/>
    </location>
</feature>
<proteinExistence type="predicted"/>
<evidence type="ECO:0000256" key="1">
    <source>
        <dbReference type="SAM" id="MobiDB-lite"/>
    </source>
</evidence>
<name>A0A4V2MW97_9APHY</name>
<feature type="compositionally biased region" description="Polar residues" evidence="1">
    <location>
        <begin position="1"/>
        <end position="16"/>
    </location>
</feature>
<feature type="region of interest" description="Disordered" evidence="1">
    <location>
        <begin position="1"/>
        <end position="20"/>
    </location>
</feature>
<evidence type="ECO:0000313" key="4">
    <source>
        <dbReference type="Proteomes" id="UP000292702"/>
    </source>
</evidence>
<keyword evidence="4" id="KW-1185">Reference proteome</keyword>
<dbReference type="Pfam" id="PF17667">
    <property type="entry name" value="Pkinase_fungal"/>
    <property type="match status" value="1"/>
</dbReference>
<dbReference type="Proteomes" id="UP000292702">
    <property type="component" value="Unassembled WGS sequence"/>
</dbReference>
<evidence type="ECO:0000259" key="2">
    <source>
        <dbReference type="Pfam" id="PF17667"/>
    </source>
</evidence>
<dbReference type="OrthoDB" id="3265188at2759"/>
<feature type="compositionally biased region" description="Basic and acidic residues" evidence="1">
    <location>
        <begin position="672"/>
        <end position="683"/>
    </location>
</feature>
<gene>
    <name evidence="3" type="ORF">EIP91_002693</name>
</gene>
<dbReference type="PANTHER" id="PTHR38248">
    <property type="entry name" value="FUNK1 6"/>
    <property type="match status" value="1"/>
</dbReference>
<dbReference type="EMBL" id="RWJN01000181">
    <property type="protein sequence ID" value="TCD65437.1"/>
    <property type="molecule type" value="Genomic_DNA"/>
</dbReference>
<evidence type="ECO:0000313" key="3">
    <source>
        <dbReference type="EMBL" id="TCD65437.1"/>
    </source>
</evidence>
<dbReference type="PANTHER" id="PTHR38248:SF2">
    <property type="entry name" value="FUNK1 11"/>
    <property type="match status" value="1"/>
</dbReference>
<dbReference type="SUPFAM" id="SSF56112">
    <property type="entry name" value="Protein kinase-like (PK-like)"/>
    <property type="match status" value="1"/>
</dbReference>